<dbReference type="Proteomes" id="UP000063699">
    <property type="component" value="Chromosome"/>
</dbReference>
<dbReference type="InterPro" id="IPR036661">
    <property type="entry name" value="Luciferase-like_sf"/>
</dbReference>
<dbReference type="SUPFAM" id="SSF51679">
    <property type="entry name" value="Bacterial luciferase-like"/>
    <property type="match status" value="1"/>
</dbReference>
<dbReference type="InterPro" id="IPR011251">
    <property type="entry name" value="Luciferase-like_dom"/>
</dbReference>
<proteinExistence type="predicted"/>
<dbReference type="OrthoDB" id="7054907at2"/>
<keyword evidence="4" id="KW-1185">Reference proteome</keyword>
<dbReference type="NCBIfam" id="TIGR03564">
    <property type="entry name" value="F420_MSMEG_4879"/>
    <property type="match status" value="1"/>
</dbReference>
<keyword evidence="1" id="KW-0560">Oxidoreductase</keyword>
<protein>
    <submittedName>
        <fullName evidence="3">F420-dependent oxidoreductase</fullName>
    </submittedName>
</protein>
<dbReference type="AlphaFoldDB" id="A0A0N9I5Y2"/>
<accession>A0A0N9I5Y2</accession>
<dbReference type="RefSeq" id="WP_054296145.1">
    <property type="nucleotide sequence ID" value="NZ_CP012752.1"/>
</dbReference>
<dbReference type="InterPro" id="IPR050564">
    <property type="entry name" value="F420-G6PD/mer"/>
</dbReference>
<dbReference type="PANTHER" id="PTHR43244">
    <property type="match status" value="1"/>
</dbReference>
<dbReference type="STRING" id="860235.AOZ06_52005"/>
<dbReference type="Gene3D" id="3.20.20.30">
    <property type="entry name" value="Luciferase-like domain"/>
    <property type="match status" value="1"/>
</dbReference>
<dbReference type="PANTHER" id="PTHR43244:SF1">
    <property type="entry name" value="5,10-METHYLENETETRAHYDROMETHANOPTERIN REDUCTASE"/>
    <property type="match status" value="1"/>
</dbReference>
<evidence type="ECO:0000256" key="1">
    <source>
        <dbReference type="ARBA" id="ARBA00023002"/>
    </source>
</evidence>
<organism evidence="3 4">
    <name type="scientific">Kibdelosporangium phytohabitans</name>
    <dbReference type="NCBI Taxonomy" id="860235"/>
    <lineage>
        <taxon>Bacteria</taxon>
        <taxon>Bacillati</taxon>
        <taxon>Actinomycetota</taxon>
        <taxon>Actinomycetes</taxon>
        <taxon>Pseudonocardiales</taxon>
        <taxon>Pseudonocardiaceae</taxon>
        <taxon>Kibdelosporangium</taxon>
    </lineage>
</organism>
<dbReference type="Pfam" id="PF00296">
    <property type="entry name" value="Bac_luciferase"/>
    <property type="match status" value="1"/>
</dbReference>
<reference evidence="3 4" key="1">
    <citation type="submission" date="2015-07" db="EMBL/GenBank/DDBJ databases">
        <title>Genome sequencing of Kibdelosporangium phytohabitans.</title>
        <authorList>
            <person name="Qin S."/>
            <person name="Xing K."/>
        </authorList>
    </citation>
    <scope>NUCLEOTIDE SEQUENCE [LARGE SCALE GENOMIC DNA]</scope>
    <source>
        <strain evidence="3 4">KLBMP1111</strain>
    </source>
</reference>
<sequence length="306" mass="32302">MTTGVSFPFAHPTEPNAVDTYVGLTREAADAGLSHVWFAQLYDFDAPAMAALAGREVPGIEVATGIVPIFGRHPLAVAAQARTAQAATHGRFTLGLGLSAPFIVESAYGIKWERPITYLREYLEAIRTLLADGEADYQGETLVAKNFLPGALPGADPVPIIVAAMGPQALKVTGELADGTLPYLAAPKVIEQHIVPALTKASGGAKRRVVATVPGVVTANVDEVKATARRQLELYGSIPSYRKVLDQAGVEHAADVAVIGDEETVAAEVERFFDAGATDVVFSNTSLGSAEDRKRTWALLGELARS</sequence>
<feature type="domain" description="Luciferase-like" evidence="2">
    <location>
        <begin position="3"/>
        <end position="291"/>
    </location>
</feature>
<dbReference type="CDD" id="cd01097">
    <property type="entry name" value="Tetrahydromethanopterin_reductase"/>
    <property type="match status" value="1"/>
</dbReference>
<dbReference type="EMBL" id="CP012752">
    <property type="protein sequence ID" value="ALG14275.1"/>
    <property type="molecule type" value="Genomic_DNA"/>
</dbReference>
<name>A0A0N9I5Y2_9PSEU</name>
<dbReference type="GO" id="GO:0016705">
    <property type="term" value="F:oxidoreductase activity, acting on paired donors, with incorporation or reduction of molecular oxygen"/>
    <property type="evidence" value="ECO:0007669"/>
    <property type="project" value="InterPro"/>
</dbReference>
<dbReference type="KEGG" id="kphy:AOZ06_52005"/>
<evidence type="ECO:0000313" key="4">
    <source>
        <dbReference type="Proteomes" id="UP000063699"/>
    </source>
</evidence>
<gene>
    <name evidence="3" type="ORF">AOZ06_52005</name>
</gene>
<dbReference type="InterPro" id="IPR019910">
    <property type="entry name" value="Lucif-like_OxRdtase_MSMEG_4879"/>
</dbReference>
<evidence type="ECO:0000313" key="3">
    <source>
        <dbReference type="EMBL" id="ALG14275.1"/>
    </source>
</evidence>
<evidence type="ECO:0000259" key="2">
    <source>
        <dbReference type="Pfam" id="PF00296"/>
    </source>
</evidence>